<keyword evidence="4" id="KW-1185">Reference proteome</keyword>
<dbReference type="InterPro" id="IPR012337">
    <property type="entry name" value="RNaseH-like_sf"/>
</dbReference>
<evidence type="ECO:0008006" key="5">
    <source>
        <dbReference type="Google" id="ProtNLM"/>
    </source>
</evidence>
<evidence type="ECO:0000313" key="2">
    <source>
        <dbReference type="EMBL" id="CAF1464700.1"/>
    </source>
</evidence>
<keyword evidence="1" id="KW-0812">Transmembrane</keyword>
<dbReference type="Proteomes" id="UP000663828">
    <property type="component" value="Unassembled WGS sequence"/>
</dbReference>
<evidence type="ECO:0000256" key="1">
    <source>
        <dbReference type="SAM" id="Phobius"/>
    </source>
</evidence>
<comment type="caution">
    <text evidence="3">The sequence shown here is derived from an EMBL/GenBank/DDBJ whole genome shotgun (WGS) entry which is preliminary data.</text>
</comment>
<keyword evidence="1" id="KW-0472">Membrane</keyword>
<protein>
    <recommendedName>
        <fullName evidence="5">RNase H type-1 domain-containing protein</fullName>
    </recommendedName>
</protein>
<accession>A0A816A092</accession>
<dbReference type="AlphaFoldDB" id="A0A816A092"/>
<dbReference type="Gene3D" id="3.30.420.10">
    <property type="entry name" value="Ribonuclease H-like superfamily/Ribonuclease H"/>
    <property type="match status" value="1"/>
</dbReference>
<dbReference type="EMBL" id="CAJNOR010006215">
    <property type="protein sequence ID" value="CAF1589261.1"/>
    <property type="molecule type" value="Genomic_DNA"/>
</dbReference>
<dbReference type="SUPFAM" id="SSF53098">
    <property type="entry name" value="Ribonuclease H-like"/>
    <property type="match status" value="1"/>
</dbReference>
<evidence type="ECO:0000313" key="3">
    <source>
        <dbReference type="EMBL" id="CAF1589261.1"/>
    </source>
</evidence>
<proteinExistence type="predicted"/>
<organism evidence="3 4">
    <name type="scientific">Adineta ricciae</name>
    <name type="common">Rotifer</name>
    <dbReference type="NCBI Taxonomy" id="249248"/>
    <lineage>
        <taxon>Eukaryota</taxon>
        <taxon>Metazoa</taxon>
        <taxon>Spiralia</taxon>
        <taxon>Gnathifera</taxon>
        <taxon>Rotifera</taxon>
        <taxon>Eurotatoria</taxon>
        <taxon>Bdelloidea</taxon>
        <taxon>Adinetida</taxon>
        <taxon>Adinetidae</taxon>
        <taxon>Adineta</taxon>
    </lineage>
</organism>
<dbReference type="GO" id="GO:0003676">
    <property type="term" value="F:nucleic acid binding"/>
    <property type="evidence" value="ECO:0007669"/>
    <property type="project" value="InterPro"/>
</dbReference>
<reference evidence="3" key="1">
    <citation type="submission" date="2021-02" db="EMBL/GenBank/DDBJ databases">
        <authorList>
            <person name="Nowell W R."/>
        </authorList>
    </citation>
    <scope>NUCLEOTIDE SEQUENCE</scope>
</reference>
<gene>
    <name evidence="2" type="ORF">EDS130_LOCUS40389</name>
    <name evidence="3" type="ORF">XAT740_LOCUS46374</name>
</gene>
<feature type="transmembrane region" description="Helical" evidence="1">
    <location>
        <begin position="24"/>
        <end position="44"/>
    </location>
</feature>
<feature type="transmembrane region" description="Helical" evidence="1">
    <location>
        <begin position="115"/>
        <end position="135"/>
    </location>
</feature>
<sequence length="362" mass="42912">MGFKLITIEDCEFENGYECNVNEYLVVFILSLISISFVGILYFYKRKQRRNERPVINTISIDGRLKKALVVFNDEKNTKTQISVILKVSLTFQRTSNAILSLSNERSQCIQDLEFFNIVFLITIFNLIRFCRILHNSMNTRVFSLPVVNHRTIWNDYLYLFSILKSLNNGNTIDVNIDFSPIVKTTETSIEQKPTSTEERELVCFCDGSYSHLFKIGYSGFRTSFGTYRYRFLSPIYGSTEMEVFASYLAIEYALKYRFAKLRIYTDNSKVKQLFQRQKSEDMKRYSKFCEILQRYKQNYGENAIDVIQVRGHTTRFEQKNCKKKKYFAEIDRFVRRKTRQYIKTMVETIPKTFYAHVIYSE</sequence>
<name>A0A816A092_ADIRI</name>
<keyword evidence="1" id="KW-1133">Transmembrane helix</keyword>
<dbReference type="EMBL" id="CAJNOJ010000485">
    <property type="protein sequence ID" value="CAF1464700.1"/>
    <property type="molecule type" value="Genomic_DNA"/>
</dbReference>
<dbReference type="OrthoDB" id="10040288at2759"/>
<dbReference type="Proteomes" id="UP000663852">
    <property type="component" value="Unassembled WGS sequence"/>
</dbReference>
<dbReference type="InterPro" id="IPR036397">
    <property type="entry name" value="RNaseH_sf"/>
</dbReference>
<evidence type="ECO:0000313" key="4">
    <source>
        <dbReference type="Proteomes" id="UP000663828"/>
    </source>
</evidence>